<gene>
    <name evidence="1" type="ORF">TM448A02160_0003</name>
</gene>
<evidence type="ECO:0000313" key="1">
    <source>
        <dbReference type="EMBL" id="QJA51469.1"/>
    </source>
</evidence>
<sequence length="105" mass="12437">MKETMIDWVKTQELPKIIENFLLRKLEESSTVSEWDGLIHRIIGAISNLRADEYFNENWHPVSCECNECIGELARVYQEDELLAGLERKDKKRYVSKYKSSRRSQ</sequence>
<name>A0A6H1ZVG4_9ZZZZ</name>
<organism evidence="1">
    <name type="scientific">viral metagenome</name>
    <dbReference type="NCBI Taxonomy" id="1070528"/>
    <lineage>
        <taxon>unclassified sequences</taxon>
        <taxon>metagenomes</taxon>
        <taxon>organismal metagenomes</taxon>
    </lineage>
</organism>
<protein>
    <submittedName>
        <fullName evidence="1">Uncharacterized protein</fullName>
    </submittedName>
</protein>
<accession>A0A6H1ZVG4</accession>
<reference evidence="1" key="1">
    <citation type="submission" date="2020-03" db="EMBL/GenBank/DDBJ databases">
        <title>The deep terrestrial virosphere.</title>
        <authorList>
            <person name="Holmfeldt K."/>
            <person name="Nilsson E."/>
            <person name="Simone D."/>
            <person name="Lopez-Fernandez M."/>
            <person name="Wu X."/>
            <person name="de Brujin I."/>
            <person name="Lundin D."/>
            <person name="Andersson A."/>
            <person name="Bertilsson S."/>
            <person name="Dopson M."/>
        </authorList>
    </citation>
    <scope>NUCLEOTIDE SEQUENCE</scope>
    <source>
        <strain evidence="1">TM448A02160</strain>
    </source>
</reference>
<proteinExistence type="predicted"/>
<dbReference type="EMBL" id="MT144266">
    <property type="protein sequence ID" value="QJA51469.1"/>
    <property type="molecule type" value="Genomic_DNA"/>
</dbReference>
<dbReference type="AlphaFoldDB" id="A0A6H1ZVG4"/>